<sequence length="256" mass="29341">LSNGCQKCILNGNSKEEIYVQQPLGLESSEFPNHVCKLGKALYGVKQAPRAWYLKGTSSLGRWYLKCLGFDLKGYLSSDYVKCIMKRKSASGACELLRGKLVCWSAKKQQYVAMSFAEAEYVADAGCCADILWMKSWLCDYAIVYEKVPIFYDNASAITTSNNPILHSTTKHIDIWYHFDHIIRGDIEFHFIPTQYHLVDIFTNPLDEPTFKRLIVELEPPTPYVVKQFFQEIRYNEPIEATDTLRKSYLLPKCGC</sequence>
<organism evidence="2">
    <name type="scientific">Tanacetum cinerariifolium</name>
    <name type="common">Dalmatian daisy</name>
    <name type="synonym">Chrysanthemum cinerariifolium</name>
    <dbReference type="NCBI Taxonomy" id="118510"/>
    <lineage>
        <taxon>Eukaryota</taxon>
        <taxon>Viridiplantae</taxon>
        <taxon>Streptophyta</taxon>
        <taxon>Embryophyta</taxon>
        <taxon>Tracheophyta</taxon>
        <taxon>Spermatophyta</taxon>
        <taxon>Magnoliopsida</taxon>
        <taxon>eudicotyledons</taxon>
        <taxon>Gunneridae</taxon>
        <taxon>Pentapetalae</taxon>
        <taxon>asterids</taxon>
        <taxon>campanulids</taxon>
        <taxon>Asterales</taxon>
        <taxon>Asteraceae</taxon>
        <taxon>Asteroideae</taxon>
        <taxon>Anthemideae</taxon>
        <taxon>Anthemidinae</taxon>
        <taxon>Tanacetum</taxon>
    </lineage>
</organism>
<feature type="domain" description="Reverse transcriptase Ty1/copia-type" evidence="1">
    <location>
        <begin position="8"/>
        <end position="60"/>
    </location>
</feature>
<dbReference type="EMBL" id="BKCJ010427740">
    <property type="protein sequence ID" value="GFA45884.1"/>
    <property type="molecule type" value="Genomic_DNA"/>
</dbReference>
<feature type="non-terminal residue" evidence="2">
    <location>
        <position position="1"/>
    </location>
</feature>
<reference evidence="2" key="1">
    <citation type="journal article" date="2019" name="Sci. Rep.">
        <title>Draft genome of Tanacetum cinerariifolium, the natural source of mosquito coil.</title>
        <authorList>
            <person name="Yamashiro T."/>
            <person name="Shiraishi A."/>
            <person name="Satake H."/>
            <person name="Nakayama K."/>
        </authorList>
    </citation>
    <scope>NUCLEOTIDE SEQUENCE</scope>
</reference>
<dbReference type="AlphaFoldDB" id="A0A699JM56"/>
<evidence type="ECO:0000259" key="1">
    <source>
        <dbReference type="Pfam" id="PF07727"/>
    </source>
</evidence>
<dbReference type="PANTHER" id="PTHR11439">
    <property type="entry name" value="GAG-POL-RELATED RETROTRANSPOSON"/>
    <property type="match status" value="1"/>
</dbReference>
<dbReference type="InterPro" id="IPR013103">
    <property type="entry name" value="RVT_2"/>
</dbReference>
<gene>
    <name evidence="2" type="ORF">Tci_617856</name>
</gene>
<comment type="caution">
    <text evidence="2">The sequence shown here is derived from an EMBL/GenBank/DDBJ whole genome shotgun (WGS) entry which is preliminary data.</text>
</comment>
<dbReference type="CDD" id="cd09272">
    <property type="entry name" value="RNase_HI_RT_Ty1"/>
    <property type="match status" value="1"/>
</dbReference>
<proteinExistence type="predicted"/>
<evidence type="ECO:0000313" key="2">
    <source>
        <dbReference type="EMBL" id="GFA45884.1"/>
    </source>
</evidence>
<dbReference type="Pfam" id="PF07727">
    <property type="entry name" value="RVT_2"/>
    <property type="match status" value="1"/>
</dbReference>
<name>A0A699JM56_TANCI</name>
<dbReference type="PANTHER" id="PTHR11439:SF495">
    <property type="entry name" value="REVERSE TRANSCRIPTASE, RNA-DEPENDENT DNA POLYMERASE-RELATED"/>
    <property type="match status" value="1"/>
</dbReference>
<accession>A0A699JM56</accession>
<protein>
    <submittedName>
        <fullName evidence="2">Retrovirus-related Pol polyprotein from transposon TNT 1-94</fullName>
    </submittedName>
</protein>